<evidence type="ECO:0000313" key="2">
    <source>
        <dbReference type="EMBL" id="RAZ79308.1"/>
    </source>
</evidence>
<organism evidence="2 3">
    <name type="scientific">Planococcus halotolerans</name>
    <dbReference type="NCBI Taxonomy" id="2233542"/>
    <lineage>
        <taxon>Bacteria</taxon>
        <taxon>Bacillati</taxon>
        <taxon>Bacillota</taxon>
        <taxon>Bacilli</taxon>
        <taxon>Bacillales</taxon>
        <taxon>Caryophanaceae</taxon>
        <taxon>Planococcus</taxon>
    </lineage>
</organism>
<keyword evidence="1" id="KW-0472">Membrane</keyword>
<dbReference type="Proteomes" id="UP000251002">
    <property type="component" value="Unassembled WGS sequence"/>
</dbReference>
<dbReference type="EMBL" id="QLZR01000002">
    <property type="protein sequence ID" value="RAZ79308.1"/>
    <property type="molecule type" value="Genomic_DNA"/>
</dbReference>
<accession>A0A365L1J9</accession>
<evidence type="ECO:0000256" key="1">
    <source>
        <dbReference type="SAM" id="Phobius"/>
    </source>
</evidence>
<keyword evidence="1" id="KW-1133">Transmembrane helix</keyword>
<dbReference type="RefSeq" id="WP_112222885.1">
    <property type="nucleotide sequence ID" value="NZ_CP196859.1"/>
</dbReference>
<keyword evidence="3" id="KW-1185">Reference proteome</keyword>
<comment type="caution">
    <text evidence="2">The sequence shown here is derived from an EMBL/GenBank/DDBJ whole genome shotgun (WGS) entry which is preliminary data.</text>
</comment>
<sequence>MMVVLISLIVGMTGILIAANLKGKPLVDENRYGTEFSETAEEKRRRIKVGLVCGLISTISLGIAVYLLFVLSI</sequence>
<feature type="transmembrane region" description="Helical" evidence="1">
    <location>
        <begin position="47"/>
        <end position="71"/>
    </location>
</feature>
<name>A0A365L1J9_9BACL</name>
<gene>
    <name evidence="2" type="ORF">DP120_06775</name>
</gene>
<proteinExistence type="predicted"/>
<keyword evidence="1" id="KW-0812">Transmembrane</keyword>
<reference evidence="2 3" key="1">
    <citation type="submission" date="2018-06" db="EMBL/GenBank/DDBJ databases">
        <title>The draft genome sequences of strains SCU63 and S1.</title>
        <authorList>
            <person name="Gan L."/>
        </authorList>
    </citation>
    <scope>NUCLEOTIDE SEQUENCE [LARGE SCALE GENOMIC DNA]</scope>
    <source>
        <strain evidence="2 3">SCU63</strain>
    </source>
</reference>
<protein>
    <submittedName>
        <fullName evidence="2">Uncharacterized protein</fullName>
    </submittedName>
</protein>
<dbReference type="AlphaFoldDB" id="A0A365L1J9"/>
<evidence type="ECO:0000313" key="3">
    <source>
        <dbReference type="Proteomes" id="UP000251002"/>
    </source>
</evidence>